<organism evidence="2 3">
    <name type="scientific">Cymbomonas tetramitiformis</name>
    <dbReference type="NCBI Taxonomy" id="36881"/>
    <lineage>
        <taxon>Eukaryota</taxon>
        <taxon>Viridiplantae</taxon>
        <taxon>Chlorophyta</taxon>
        <taxon>Pyramimonadophyceae</taxon>
        <taxon>Pyramimonadales</taxon>
        <taxon>Pyramimonadaceae</taxon>
        <taxon>Cymbomonas</taxon>
    </lineage>
</organism>
<feature type="transmembrane region" description="Helical" evidence="1">
    <location>
        <begin position="175"/>
        <end position="198"/>
    </location>
</feature>
<evidence type="ECO:0000313" key="2">
    <source>
        <dbReference type="EMBL" id="KAK3272359.1"/>
    </source>
</evidence>
<keyword evidence="1" id="KW-0472">Membrane</keyword>
<accession>A0AAE0L5B2</accession>
<gene>
    <name evidence="2" type="ORF">CYMTET_19347</name>
</gene>
<protein>
    <submittedName>
        <fullName evidence="2">Uncharacterized protein</fullName>
    </submittedName>
</protein>
<keyword evidence="1" id="KW-0812">Transmembrane</keyword>
<feature type="transmembrane region" description="Helical" evidence="1">
    <location>
        <begin position="97"/>
        <end position="116"/>
    </location>
</feature>
<reference evidence="2 3" key="1">
    <citation type="journal article" date="2015" name="Genome Biol. Evol.">
        <title>Comparative Genomics of a Bacterivorous Green Alga Reveals Evolutionary Causalities and Consequences of Phago-Mixotrophic Mode of Nutrition.</title>
        <authorList>
            <person name="Burns J.A."/>
            <person name="Paasch A."/>
            <person name="Narechania A."/>
            <person name="Kim E."/>
        </authorList>
    </citation>
    <scope>NUCLEOTIDE SEQUENCE [LARGE SCALE GENOMIC DNA]</scope>
    <source>
        <strain evidence="2 3">PLY_AMNH</strain>
    </source>
</reference>
<keyword evidence="3" id="KW-1185">Reference proteome</keyword>
<name>A0AAE0L5B2_9CHLO</name>
<sequence>MNCDLSIAKSALPSCHSAEALRRLSGSDSSATGCSDRVQALDYGELAATWSLLQEMDLTKFVPRLLGGALHAAGISPLMFPAVPLPRSDEESRGCRFVLWGLTLGIVADFMAAGGLPVHPSLGYDRARDGSRIVPGAPGGAGRVPLGRARWHIWTPAIRLMLYLWRTHLFHPGRALIIGVTVVLGLVNSVVFIVYYLYAWGRAIHLA</sequence>
<proteinExistence type="predicted"/>
<dbReference type="EMBL" id="LGRX02009021">
    <property type="protein sequence ID" value="KAK3272359.1"/>
    <property type="molecule type" value="Genomic_DNA"/>
</dbReference>
<dbReference type="Proteomes" id="UP001190700">
    <property type="component" value="Unassembled WGS sequence"/>
</dbReference>
<dbReference type="AlphaFoldDB" id="A0AAE0L5B2"/>
<keyword evidence="1" id="KW-1133">Transmembrane helix</keyword>
<evidence type="ECO:0000313" key="3">
    <source>
        <dbReference type="Proteomes" id="UP001190700"/>
    </source>
</evidence>
<evidence type="ECO:0000256" key="1">
    <source>
        <dbReference type="SAM" id="Phobius"/>
    </source>
</evidence>
<comment type="caution">
    <text evidence="2">The sequence shown here is derived from an EMBL/GenBank/DDBJ whole genome shotgun (WGS) entry which is preliminary data.</text>
</comment>